<sequence length="307" mass="33731">MIKIVQLEMVYADNSKQQFVDHTKCRSVRKSDPLHVARQSVAQPPHQPCRVRNLRDVGESGFANWAFGCVYKHTSSHTYDTQALKHTGSSHGAEREGLGCRLLLLRSRGGGAREGTNLLTPQPSRETLWASGIAGRSPATVSARLRTASKGSSPPEQNQTRACGASRSVRASKSHQTTTDGAHGIVFSKRQYVQPSILYLISGVLEPFFLRGENHPMTSSALGETGGSVRLLLTKNHPVPTPAFQAGAPDFLLCRGCVYKHTISHAHDTLTRNNNLWITQRVAPCGNRTRYTLHSSQLPSHRANRQK</sequence>
<name>A0A2H1WNU8_SPOFR</name>
<protein>
    <submittedName>
        <fullName evidence="2">SFRICE_033586</fullName>
    </submittedName>
</protein>
<feature type="region of interest" description="Disordered" evidence="1">
    <location>
        <begin position="140"/>
        <end position="177"/>
    </location>
</feature>
<dbReference type="EMBL" id="ODYU01009582">
    <property type="protein sequence ID" value="SOQ54114.1"/>
    <property type="molecule type" value="Genomic_DNA"/>
</dbReference>
<feature type="compositionally biased region" description="Polar residues" evidence="1">
    <location>
        <begin position="149"/>
        <end position="161"/>
    </location>
</feature>
<evidence type="ECO:0000313" key="2">
    <source>
        <dbReference type="EMBL" id="SOQ54114.1"/>
    </source>
</evidence>
<evidence type="ECO:0000256" key="1">
    <source>
        <dbReference type="SAM" id="MobiDB-lite"/>
    </source>
</evidence>
<accession>A0A2H1WNU8</accession>
<proteinExistence type="predicted"/>
<gene>
    <name evidence="2" type="ORF">SFRICE_033586</name>
</gene>
<organism evidence="2">
    <name type="scientific">Spodoptera frugiperda</name>
    <name type="common">Fall armyworm</name>
    <dbReference type="NCBI Taxonomy" id="7108"/>
    <lineage>
        <taxon>Eukaryota</taxon>
        <taxon>Metazoa</taxon>
        <taxon>Ecdysozoa</taxon>
        <taxon>Arthropoda</taxon>
        <taxon>Hexapoda</taxon>
        <taxon>Insecta</taxon>
        <taxon>Pterygota</taxon>
        <taxon>Neoptera</taxon>
        <taxon>Endopterygota</taxon>
        <taxon>Lepidoptera</taxon>
        <taxon>Glossata</taxon>
        <taxon>Ditrysia</taxon>
        <taxon>Noctuoidea</taxon>
        <taxon>Noctuidae</taxon>
        <taxon>Amphipyrinae</taxon>
        <taxon>Spodoptera</taxon>
    </lineage>
</organism>
<reference evidence="2" key="1">
    <citation type="submission" date="2016-07" db="EMBL/GenBank/DDBJ databases">
        <authorList>
            <person name="Bretaudeau A."/>
        </authorList>
    </citation>
    <scope>NUCLEOTIDE SEQUENCE</scope>
    <source>
        <strain evidence="2">Rice</strain>
        <tissue evidence="2">Whole body</tissue>
    </source>
</reference>
<dbReference type="AlphaFoldDB" id="A0A2H1WNU8"/>